<name>A0A1G2CYN4_9BACT</name>
<accession>A0A1G2CYN4</accession>
<dbReference type="Proteomes" id="UP000177122">
    <property type="component" value="Unassembled WGS sequence"/>
</dbReference>
<dbReference type="EMBL" id="MHLI01000006">
    <property type="protein sequence ID" value="OGZ05790.1"/>
    <property type="molecule type" value="Genomic_DNA"/>
</dbReference>
<gene>
    <name evidence="1" type="ORF">A2845_03225</name>
</gene>
<proteinExistence type="predicted"/>
<evidence type="ECO:0000313" key="1">
    <source>
        <dbReference type="EMBL" id="OGZ05790.1"/>
    </source>
</evidence>
<sequence>MRLIVAKTKTAKYAPVASLQTDWRIKKLENLRGQIANGMSPNDLSQEQRDFLHMQTSEENVLYWKAENEHSETDERCLRCQSITRSMIVALRAKDPPIKD</sequence>
<dbReference type="AlphaFoldDB" id="A0A1G2CYN4"/>
<protein>
    <submittedName>
        <fullName evidence="1">Uncharacterized protein</fullName>
    </submittedName>
</protein>
<reference evidence="1 2" key="1">
    <citation type="journal article" date="2016" name="Nat. Commun.">
        <title>Thousands of microbial genomes shed light on interconnected biogeochemical processes in an aquifer system.</title>
        <authorList>
            <person name="Anantharaman K."/>
            <person name="Brown C.T."/>
            <person name="Hug L.A."/>
            <person name="Sharon I."/>
            <person name="Castelle C.J."/>
            <person name="Probst A.J."/>
            <person name="Thomas B.C."/>
            <person name="Singh A."/>
            <person name="Wilkins M.J."/>
            <person name="Karaoz U."/>
            <person name="Brodie E.L."/>
            <person name="Williams K.H."/>
            <person name="Hubbard S.S."/>
            <person name="Banfield J.F."/>
        </authorList>
    </citation>
    <scope>NUCLEOTIDE SEQUENCE [LARGE SCALE GENOMIC DNA]</scope>
</reference>
<comment type="caution">
    <text evidence="1">The sequence shown here is derived from an EMBL/GenBank/DDBJ whole genome shotgun (WGS) entry which is preliminary data.</text>
</comment>
<organism evidence="1 2">
    <name type="scientific">Candidatus Lloydbacteria bacterium RIFCSPHIGHO2_01_FULL_49_22</name>
    <dbReference type="NCBI Taxonomy" id="1798658"/>
    <lineage>
        <taxon>Bacteria</taxon>
        <taxon>Candidatus Lloydiibacteriota</taxon>
    </lineage>
</organism>
<evidence type="ECO:0000313" key="2">
    <source>
        <dbReference type="Proteomes" id="UP000177122"/>
    </source>
</evidence>